<sequence length="68" mass="7822">MPVALRLYVRWYAVRLFLLALPVGFGFLSYYMLMSSKGVLCALIGLTASLFCLPGEERLRRELHIEKE</sequence>
<accession>J9BWP4</accession>
<keyword evidence="1" id="KW-1133">Transmembrane helix</keyword>
<evidence type="ECO:0000256" key="1">
    <source>
        <dbReference type="SAM" id="Phobius"/>
    </source>
</evidence>
<feature type="transmembrane region" description="Helical" evidence="1">
    <location>
        <begin position="37"/>
        <end position="55"/>
    </location>
</feature>
<name>J9BWP4_9ZZZZ</name>
<keyword evidence="1" id="KW-0472">Membrane</keyword>
<reference evidence="2" key="1">
    <citation type="journal article" date="2012" name="PLoS ONE">
        <title>Gene sets for utilization of primary and secondary nutrition supplies in the distal gut of endangered iberian lynx.</title>
        <authorList>
            <person name="Alcaide M."/>
            <person name="Messina E."/>
            <person name="Richter M."/>
            <person name="Bargiela R."/>
            <person name="Peplies J."/>
            <person name="Huws S.A."/>
            <person name="Newbold C.J."/>
            <person name="Golyshin P.N."/>
            <person name="Simon M.A."/>
            <person name="Lopez G."/>
            <person name="Yakimov M.M."/>
            <person name="Ferrer M."/>
        </authorList>
    </citation>
    <scope>NUCLEOTIDE SEQUENCE</scope>
</reference>
<dbReference type="AlphaFoldDB" id="J9BWP4"/>
<dbReference type="EMBL" id="AMCI01007821">
    <property type="protein sequence ID" value="EJW91995.1"/>
    <property type="molecule type" value="Genomic_DNA"/>
</dbReference>
<comment type="caution">
    <text evidence="2">The sequence shown here is derived from an EMBL/GenBank/DDBJ whole genome shotgun (WGS) entry which is preliminary data.</text>
</comment>
<protein>
    <submittedName>
        <fullName evidence="2">Uncharacterized protein</fullName>
    </submittedName>
</protein>
<organism evidence="2">
    <name type="scientific">gut metagenome</name>
    <dbReference type="NCBI Taxonomy" id="749906"/>
    <lineage>
        <taxon>unclassified sequences</taxon>
        <taxon>metagenomes</taxon>
        <taxon>organismal metagenomes</taxon>
    </lineage>
</organism>
<keyword evidence="1" id="KW-0812">Transmembrane</keyword>
<feature type="transmembrane region" description="Helical" evidence="1">
    <location>
        <begin position="12"/>
        <end position="31"/>
    </location>
</feature>
<proteinExistence type="predicted"/>
<gene>
    <name evidence="2" type="ORF">EVA_19894</name>
</gene>
<evidence type="ECO:0000313" key="2">
    <source>
        <dbReference type="EMBL" id="EJW91995.1"/>
    </source>
</evidence>